<proteinExistence type="predicted"/>
<sequence>MLQRRRQQREQGDRDREEDDGYDYGYDYGYDHDYGKMRMKKTKNHHSSSSSDAINIPQHQHQQRPYRHTPHSSISSPIISTSPLLLRGASSSSSSPPAAAAAGLAPFKHSSNNNIINHRNPFNSLMPASLIPRDYLTQPNNHHTNLNNNSSFFNHPNANSNSIANFRPVLPPVHTSSSTTAPTLAHPRSRPQLSSPSPSQPPPGSATTTSTTFRSSSPDQEDSPPSPVSSISPTSTLRAAPSAGSSNASPVSPISPVSPFSPIPSSTSTQVSAFPIPPTTTVTDRSLNLPPEALKYPPVPPDRPGGSSQLRGANGNMQKSSSYDQLRKASDPPRPLAMNNTNNNNNNNNHDKINNAGGSRVTSPSNPALSSVGERIRGTVPRTSSIDSAISSISSAHSHKSSVDAINVSPDDVARLIATAGSAENLIIHILRENEQRRAQNKKLWELVNKQREMLFGLNHDLERAIKDKDTYKKKLKEPQSNPPPLPVATTQATGELAAVAAAAAAAEADGNSPMDSTSGHDRANLLSEGAVRSSPDNSTMFPSPLHVDHSHTDHLPARRETPGSDPSTPCDAPRTEQPGPTQQSRDSPTDPSIHEIHRRQAQASGSGSNSSGTARKAGSSNNTLPASLRAGGPGNQKPVPPPIRRPPPAPLNLSQAERMTIQSQQANVAIEDNSDYDDALEVDEISKLIEKRGRRKTREEDDREREALLLQEKAARSASNKKKSKSVQPPEGLHKPQSQGFAGMSAPTGNRMVAHSPPAGLAKQISPPESLASMLSPPMSEGGSSEKDRLVVSPPMSPGLPLSPRPGDRPMNAPTPRFPKEGHGTLASPPMSPRGLPLSPRAPKFPTPPFSEPATENSSLAKPAEVRNTSPVQTEVDKVEIPTFDASVKIDSPTSPEEPRSRIYRGLVSDQYPNLLLPPNALPSIDIKVSSSRLRPSRNSYLALKPTEEEPVFTLSVFSRANRAELWRVEKVIMALPQLDGQLKMVSDFSGRLPDRSIFTGHSPAKVDARRAVLNSYFESILDTPLEEAGALVVCQFLTADAIEPRDDETSLVNGESKGKHSYPLGPDGKPRIEGYLTKRGKNFGGWKARYFVLHGPELKYYESPGGPHMGTIKIHHAQIGKQSTSSNTNQSPSRGIEDDTDNQYRHAFLILEPKKKDSTALVRHVLCAESDEERDSWVEALLSYVENASEEDENAKAERYQRHQNDHMQSRDQNRDEIRTQNRDHNRDHKLNPSPNHNYNHQTSKLDAPPKSRKHCPSSRKGGGGTEGPEAPETTEVLRSFSYDDVVAAEAPIRGPPGSKIPPTKPANLEQGLQPPSDQPVPLSPSVKSISAPTNGVKIQDAGAWGNKIAPPMSNKEKKRSIWGFRAAATADLANQIQNHEANNPPTERKDAVKPVFGLPLAEAVEFCGVPGIDSGLPAVVYRCIEYLRAKEAALEEGIFRLSGSNVVIKSLKEKFNTEGDLNFLEGDTYYDVHAVASLFKQYLRELPATVLTRELHLDFIRVLELDEKQKKIAAFNGLVHRLPKANLTLLKALSQYLIDIVENSDVNKMTVRNVGIVFAPTLNIPAPVFSMFLTDFESIFGQPVKDFSIHPAELIADKSPSPEDIRSPRHQMFSDLPTPSYAQSSFPPSHHRSEMMPEGAQRERDPREKYDTGFIPIHPTYEQHVLGSDPSHRHQSHAQGRADEYNSMSNLLAPGMNNMQQPMSKSKRRESNLLFMNIGNRKSGMPNLPKPRDERCMF</sequence>
<feature type="region of interest" description="Disordered" evidence="2">
    <location>
        <begin position="1722"/>
        <end position="1741"/>
    </location>
</feature>
<protein>
    <recommendedName>
        <fullName evidence="7">RalA-binding protein 1</fullName>
    </recommendedName>
</protein>
<dbReference type="PROSITE" id="PS50003">
    <property type="entry name" value="PH_DOMAIN"/>
    <property type="match status" value="1"/>
</dbReference>
<dbReference type="SMART" id="SM00324">
    <property type="entry name" value="RhoGAP"/>
    <property type="match status" value="1"/>
</dbReference>
<dbReference type="InterPro" id="IPR011993">
    <property type="entry name" value="PH-like_dom_sf"/>
</dbReference>
<dbReference type="PANTHER" id="PTHR23176:SF129">
    <property type="entry name" value="RHO GTPASE ACTIVATING PROTEIN AT 16F, ISOFORM E-RELATED"/>
    <property type="match status" value="1"/>
</dbReference>
<dbReference type="GO" id="GO:0007165">
    <property type="term" value="P:signal transduction"/>
    <property type="evidence" value="ECO:0007669"/>
    <property type="project" value="InterPro"/>
</dbReference>
<dbReference type="InterPro" id="IPR050729">
    <property type="entry name" value="Rho-GAP"/>
</dbReference>
<dbReference type="SUPFAM" id="SSF50729">
    <property type="entry name" value="PH domain-like"/>
    <property type="match status" value="1"/>
</dbReference>
<reference evidence="5 6" key="1">
    <citation type="submission" date="2017-10" db="EMBL/GenBank/DDBJ databases">
        <title>Comparative genomics in systemic dimorphic fungi from Ajellomycetaceae.</title>
        <authorList>
            <person name="Munoz J.F."/>
            <person name="Mcewen J.G."/>
            <person name="Clay O.K."/>
            <person name="Cuomo C.A."/>
        </authorList>
    </citation>
    <scope>NUCLEOTIDE SEQUENCE [LARGE SCALE GENOMIC DNA]</scope>
    <source>
        <strain evidence="5 6">UAMH5409</strain>
    </source>
</reference>
<dbReference type="STRING" id="1447875.A0A2B7YCY8"/>
<dbReference type="Proteomes" id="UP000223968">
    <property type="component" value="Unassembled WGS sequence"/>
</dbReference>
<dbReference type="EMBL" id="PDNB01000002">
    <property type="protein sequence ID" value="PGH18732.1"/>
    <property type="molecule type" value="Genomic_DNA"/>
</dbReference>
<dbReference type="PANTHER" id="PTHR23176">
    <property type="entry name" value="RHO/RAC/CDC GTPASE-ACTIVATING PROTEIN"/>
    <property type="match status" value="1"/>
</dbReference>
<feature type="compositionally biased region" description="Low complexity" evidence="2">
    <location>
        <begin position="205"/>
        <end position="218"/>
    </location>
</feature>
<feature type="compositionally biased region" description="Basic residues" evidence="2">
    <location>
        <begin position="37"/>
        <end position="46"/>
    </location>
</feature>
<evidence type="ECO:0000313" key="5">
    <source>
        <dbReference type="EMBL" id="PGH18732.1"/>
    </source>
</evidence>
<feature type="compositionally biased region" description="Pro residues" evidence="2">
    <location>
        <begin position="639"/>
        <end position="651"/>
    </location>
</feature>
<dbReference type="Gene3D" id="1.10.555.10">
    <property type="entry name" value="Rho GTPase activation protein"/>
    <property type="match status" value="1"/>
</dbReference>
<feature type="compositionally biased region" description="Polar residues" evidence="2">
    <location>
        <begin position="1235"/>
        <end position="1247"/>
    </location>
</feature>
<dbReference type="SUPFAM" id="SSF48350">
    <property type="entry name" value="GTPase activation domain, GAP"/>
    <property type="match status" value="1"/>
</dbReference>
<feature type="compositionally biased region" description="Low complexity" evidence="2">
    <location>
        <begin position="339"/>
        <end position="348"/>
    </location>
</feature>
<name>A0A2B7YCY8_9EURO</name>
<dbReference type="InterPro" id="IPR008936">
    <property type="entry name" value="Rho_GTPase_activation_prot"/>
</dbReference>
<feature type="region of interest" description="Disordered" evidence="2">
    <location>
        <begin position="1293"/>
        <end position="1334"/>
    </location>
</feature>
<feature type="region of interest" description="Disordered" evidence="2">
    <location>
        <begin position="1190"/>
        <end position="1274"/>
    </location>
</feature>
<feature type="compositionally biased region" description="Basic and acidic residues" evidence="2">
    <location>
        <begin position="547"/>
        <end position="563"/>
    </location>
</feature>
<feature type="domain" description="Rho-GAP" evidence="4">
    <location>
        <begin position="1401"/>
        <end position="1599"/>
    </location>
</feature>
<evidence type="ECO:0000259" key="4">
    <source>
        <dbReference type="PROSITE" id="PS50238"/>
    </source>
</evidence>
<evidence type="ECO:0000259" key="3">
    <source>
        <dbReference type="PROSITE" id="PS50003"/>
    </source>
</evidence>
<keyword evidence="1" id="KW-0343">GTPase activation</keyword>
<feature type="compositionally biased region" description="Basic residues" evidence="2">
    <location>
        <begin position="61"/>
        <end position="70"/>
    </location>
</feature>
<feature type="region of interest" description="Disordered" evidence="2">
    <location>
        <begin position="1600"/>
        <end position="1650"/>
    </location>
</feature>
<dbReference type="Gene3D" id="2.30.29.30">
    <property type="entry name" value="Pleckstrin-homology domain (PH domain)/Phosphotyrosine-binding domain (PTB)"/>
    <property type="match status" value="1"/>
</dbReference>
<dbReference type="OrthoDB" id="185175at2759"/>
<keyword evidence="6" id="KW-1185">Reference proteome</keyword>
<feature type="region of interest" description="Disordered" evidence="2">
    <location>
        <begin position="1"/>
        <end position="75"/>
    </location>
</feature>
<dbReference type="SMART" id="SM00233">
    <property type="entry name" value="PH"/>
    <property type="match status" value="1"/>
</dbReference>
<feature type="compositionally biased region" description="Pro residues" evidence="2">
    <location>
        <begin position="796"/>
        <end position="805"/>
    </location>
</feature>
<feature type="region of interest" description="Disordered" evidence="2">
    <location>
        <begin position="1120"/>
        <end position="1143"/>
    </location>
</feature>
<accession>A0A2B7YCY8</accession>
<evidence type="ECO:0008006" key="7">
    <source>
        <dbReference type="Google" id="ProtNLM"/>
    </source>
</evidence>
<comment type="caution">
    <text evidence="5">The sequence shown here is derived from an EMBL/GenBank/DDBJ whole genome shotgun (WGS) entry which is preliminary data.</text>
</comment>
<feature type="compositionally biased region" description="Low complexity" evidence="2">
    <location>
        <begin position="228"/>
        <end position="269"/>
    </location>
</feature>
<feature type="region of interest" description="Disordered" evidence="2">
    <location>
        <begin position="163"/>
        <end position="386"/>
    </location>
</feature>
<evidence type="ECO:0000313" key="6">
    <source>
        <dbReference type="Proteomes" id="UP000223968"/>
    </source>
</evidence>
<feature type="compositionally biased region" description="Polar residues" evidence="2">
    <location>
        <begin position="579"/>
        <end position="591"/>
    </location>
</feature>
<dbReference type="CDD" id="cd13277">
    <property type="entry name" value="PH_Bem3"/>
    <property type="match status" value="1"/>
</dbReference>
<feature type="region of interest" description="Disordered" evidence="2">
    <location>
        <begin position="713"/>
        <end position="874"/>
    </location>
</feature>
<gene>
    <name evidence="5" type="ORF">AJ79_00145</name>
</gene>
<organism evidence="5 6">
    <name type="scientific">Helicocarpus griseus UAMH5409</name>
    <dbReference type="NCBI Taxonomy" id="1447875"/>
    <lineage>
        <taxon>Eukaryota</taxon>
        <taxon>Fungi</taxon>
        <taxon>Dikarya</taxon>
        <taxon>Ascomycota</taxon>
        <taxon>Pezizomycotina</taxon>
        <taxon>Eurotiomycetes</taxon>
        <taxon>Eurotiomycetidae</taxon>
        <taxon>Onygenales</taxon>
        <taxon>Ajellomycetaceae</taxon>
        <taxon>Helicocarpus</taxon>
    </lineage>
</organism>
<feature type="region of interest" description="Disordered" evidence="2">
    <location>
        <begin position="531"/>
        <end position="652"/>
    </location>
</feature>
<dbReference type="Pfam" id="PF00169">
    <property type="entry name" value="PH"/>
    <property type="match status" value="1"/>
</dbReference>
<feature type="domain" description="PH" evidence="3">
    <location>
        <begin position="1071"/>
        <end position="1188"/>
    </location>
</feature>
<feature type="compositionally biased region" description="Polar residues" evidence="2">
    <location>
        <begin position="306"/>
        <end position="324"/>
    </location>
</feature>
<dbReference type="FunFam" id="2.30.29.30:FF:000452">
    <property type="entry name" value="Rho GTPase activator (Bem3)"/>
    <property type="match status" value="1"/>
</dbReference>
<dbReference type="InterPro" id="IPR001849">
    <property type="entry name" value="PH_domain"/>
</dbReference>
<dbReference type="PROSITE" id="PS50238">
    <property type="entry name" value="RHOGAP"/>
    <property type="match status" value="1"/>
</dbReference>
<dbReference type="Pfam" id="PF00620">
    <property type="entry name" value="RhoGAP"/>
    <property type="match status" value="1"/>
</dbReference>
<feature type="compositionally biased region" description="Low complexity" evidence="2">
    <location>
        <begin position="1124"/>
        <end position="1133"/>
    </location>
</feature>
<feature type="compositionally biased region" description="Basic and acidic residues" evidence="2">
    <location>
        <begin position="1196"/>
        <end position="1233"/>
    </location>
</feature>
<dbReference type="GO" id="GO:0005096">
    <property type="term" value="F:GTPase activator activity"/>
    <property type="evidence" value="ECO:0007669"/>
    <property type="project" value="UniProtKB-KW"/>
</dbReference>
<dbReference type="GO" id="GO:0005938">
    <property type="term" value="C:cell cortex"/>
    <property type="evidence" value="ECO:0007669"/>
    <property type="project" value="UniProtKB-ARBA"/>
</dbReference>
<dbReference type="InterPro" id="IPR000198">
    <property type="entry name" value="RhoGAP_dom"/>
</dbReference>
<feature type="compositionally biased region" description="Basic and acidic residues" evidence="2">
    <location>
        <begin position="1634"/>
        <end position="1650"/>
    </location>
</feature>
<evidence type="ECO:0000256" key="2">
    <source>
        <dbReference type="SAM" id="MobiDB-lite"/>
    </source>
</evidence>
<evidence type="ECO:0000256" key="1">
    <source>
        <dbReference type="ARBA" id="ARBA00022468"/>
    </source>
</evidence>
<feature type="compositionally biased region" description="Polar residues" evidence="2">
    <location>
        <begin position="356"/>
        <end position="369"/>
    </location>
</feature>